<dbReference type="PANTHER" id="PTHR33317">
    <property type="entry name" value="POLYNUCLEOTIDYL TRANSFERASE, RIBONUCLEASE H-LIKE SUPERFAMILY PROTEIN"/>
    <property type="match status" value="1"/>
</dbReference>
<feature type="domain" description="YqgF/RNase H-like" evidence="6">
    <location>
        <begin position="1"/>
        <end position="100"/>
    </location>
</feature>
<dbReference type="InterPro" id="IPR005227">
    <property type="entry name" value="YqgF"/>
</dbReference>
<evidence type="ECO:0000313" key="8">
    <source>
        <dbReference type="Proteomes" id="UP000033930"/>
    </source>
</evidence>
<dbReference type="HAMAP" id="MF_00651">
    <property type="entry name" value="Nuclease_YqgF"/>
    <property type="match status" value="1"/>
</dbReference>
<name>A0A0G0VES5_9BACT</name>
<sequence length="130" mass="14528">MRYLGIDYGLRKIGLALGDDGSKIASPIETVKNDEHIFSSLQKLVEQEGVESIVVGVPVQEKASYSTKQFDLTNAFIDELEKQINLPTYRIDERYTSSESKRLKKEFGAPAPEDSLAAMLILQSYLDELA</sequence>
<dbReference type="InterPro" id="IPR006641">
    <property type="entry name" value="YqgF/RNaseH-like_dom"/>
</dbReference>
<accession>A0A0G0VES5</accession>
<evidence type="ECO:0000259" key="6">
    <source>
        <dbReference type="SMART" id="SM00732"/>
    </source>
</evidence>
<evidence type="ECO:0000256" key="3">
    <source>
        <dbReference type="ARBA" id="ARBA00022722"/>
    </source>
</evidence>
<dbReference type="Pfam" id="PF03652">
    <property type="entry name" value="RuvX"/>
    <property type="match status" value="1"/>
</dbReference>
<evidence type="ECO:0000256" key="2">
    <source>
        <dbReference type="ARBA" id="ARBA00022517"/>
    </source>
</evidence>
<keyword evidence="1 5" id="KW-0963">Cytoplasm</keyword>
<dbReference type="NCBIfam" id="TIGR00250">
    <property type="entry name" value="RNAse_H_YqgF"/>
    <property type="match status" value="1"/>
</dbReference>
<evidence type="ECO:0000256" key="5">
    <source>
        <dbReference type="HAMAP-Rule" id="MF_00651"/>
    </source>
</evidence>
<organism evidence="7 8">
    <name type="scientific">Candidatus Uhrbacteria bacterium GW2011_GWC1_41_20</name>
    <dbReference type="NCBI Taxonomy" id="1618983"/>
    <lineage>
        <taxon>Bacteria</taxon>
        <taxon>Candidatus Uhriibacteriota</taxon>
    </lineage>
</organism>
<dbReference type="GO" id="GO:0000967">
    <property type="term" value="P:rRNA 5'-end processing"/>
    <property type="evidence" value="ECO:0007669"/>
    <property type="project" value="UniProtKB-UniRule"/>
</dbReference>
<keyword evidence="2 5" id="KW-0690">Ribosome biogenesis</keyword>
<evidence type="ECO:0000313" key="7">
    <source>
        <dbReference type="EMBL" id="KKR99333.1"/>
    </source>
</evidence>
<keyword evidence="4 5" id="KW-0378">Hydrolase</keyword>
<evidence type="ECO:0000256" key="1">
    <source>
        <dbReference type="ARBA" id="ARBA00022490"/>
    </source>
</evidence>
<comment type="caution">
    <text evidence="7">The sequence shown here is derived from an EMBL/GenBank/DDBJ whole genome shotgun (WGS) entry which is preliminary data.</text>
</comment>
<proteinExistence type="inferred from homology"/>
<dbReference type="PANTHER" id="PTHR33317:SF4">
    <property type="entry name" value="POLYNUCLEOTIDYL TRANSFERASE, RIBONUCLEASE H-LIKE SUPERFAMILY PROTEIN"/>
    <property type="match status" value="1"/>
</dbReference>
<dbReference type="EC" id="3.1.-.-" evidence="5"/>
<dbReference type="SUPFAM" id="SSF53098">
    <property type="entry name" value="Ribonuclease H-like"/>
    <property type="match status" value="1"/>
</dbReference>
<dbReference type="InterPro" id="IPR037027">
    <property type="entry name" value="YqgF/RNaseH-like_dom_sf"/>
</dbReference>
<comment type="similarity">
    <text evidence="5">Belongs to the YqgF HJR family.</text>
</comment>
<protein>
    <recommendedName>
        <fullName evidence="5">Putative pre-16S rRNA nuclease</fullName>
        <ecNumber evidence="5">3.1.-.-</ecNumber>
    </recommendedName>
</protein>
<dbReference type="GO" id="GO:0004518">
    <property type="term" value="F:nuclease activity"/>
    <property type="evidence" value="ECO:0007669"/>
    <property type="project" value="UniProtKB-KW"/>
</dbReference>
<dbReference type="InterPro" id="IPR012337">
    <property type="entry name" value="RNaseH-like_sf"/>
</dbReference>
<dbReference type="Gene3D" id="3.30.420.140">
    <property type="entry name" value="YqgF/RNase H-like domain"/>
    <property type="match status" value="1"/>
</dbReference>
<comment type="subcellular location">
    <subcellularLocation>
        <location evidence="5">Cytoplasm</location>
    </subcellularLocation>
</comment>
<dbReference type="GO" id="GO:0005737">
    <property type="term" value="C:cytoplasm"/>
    <property type="evidence" value="ECO:0007669"/>
    <property type="project" value="UniProtKB-SubCell"/>
</dbReference>
<dbReference type="AlphaFoldDB" id="A0A0G0VES5"/>
<dbReference type="CDD" id="cd16964">
    <property type="entry name" value="YqgF"/>
    <property type="match status" value="1"/>
</dbReference>
<reference evidence="7 8" key="1">
    <citation type="journal article" date="2015" name="Nature">
        <title>rRNA introns, odd ribosomes, and small enigmatic genomes across a large radiation of phyla.</title>
        <authorList>
            <person name="Brown C.T."/>
            <person name="Hug L.A."/>
            <person name="Thomas B.C."/>
            <person name="Sharon I."/>
            <person name="Castelle C.J."/>
            <person name="Singh A."/>
            <person name="Wilkins M.J."/>
            <person name="Williams K.H."/>
            <person name="Banfield J.F."/>
        </authorList>
    </citation>
    <scope>NUCLEOTIDE SEQUENCE [LARGE SCALE GENOMIC DNA]</scope>
</reference>
<dbReference type="Proteomes" id="UP000033930">
    <property type="component" value="Unassembled WGS sequence"/>
</dbReference>
<dbReference type="SMART" id="SM00732">
    <property type="entry name" value="YqgFc"/>
    <property type="match status" value="1"/>
</dbReference>
<dbReference type="GO" id="GO:0016788">
    <property type="term" value="F:hydrolase activity, acting on ester bonds"/>
    <property type="evidence" value="ECO:0007669"/>
    <property type="project" value="UniProtKB-UniRule"/>
</dbReference>
<comment type="function">
    <text evidence="5">Could be a nuclease involved in processing of the 5'-end of pre-16S rRNA.</text>
</comment>
<dbReference type="EMBL" id="LCAW01000007">
    <property type="protein sequence ID" value="KKR99333.1"/>
    <property type="molecule type" value="Genomic_DNA"/>
</dbReference>
<keyword evidence="3 5" id="KW-0540">Nuclease</keyword>
<gene>
    <name evidence="7" type="ORF">UU50_C0007G0021</name>
</gene>
<evidence type="ECO:0000256" key="4">
    <source>
        <dbReference type="ARBA" id="ARBA00022801"/>
    </source>
</evidence>